<proteinExistence type="predicted"/>
<accession>A0A4Q9PHE5</accession>
<sequence length="225" mass="24293">MPKVAIVMPARVKRLATGTEDVISRTKMKGVSAKVSMRGERKKIVSWQKVLESDGVAGMLVLLHPTTPPSSIDTTQHHAIKTYRSNGASSSNAPSLSLRLLSAAAAACSRVTCLTTAHNCLGRFEYIASALAAVFIYATTTVEDFGGETDSDTAQPAAHGIGVVRARQRLCGQRSVQTVHVPSRRHFEDLARVAQHLRQLSQGLSSPARLSPPTIIELAEEVWER</sequence>
<keyword evidence="2" id="KW-1185">Reference proteome</keyword>
<dbReference type="Proteomes" id="UP000292082">
    <property type="component" value="Unassembled WGS sequence"/>
</dbReference>
<dbReference type="EMBL" id="ML145224">
    <property type="protein sequence ID" value="TBU53127.1"/>
    <property type="molecule type" value="Genomic_DNA"/>
</dbReference>
<protein>
    <submittedName>
        <fullName evidence="1">Uncharacterized protein</fullName>
    </submittedName>
</protein>
<name>A0A4Q9PHE5_9APHY</name>
<reference evidence="1 2" key="1">
    <citation type="submission" date="2019-01" db="EMBL/GenBank/DDBJ databases">
        <title>Draft genome sequences of three monokaryotic isolates of the white-rot basidiomycete fungus Dichomitus squalens.</title>
        <authorList>
            <consortium name="DOE Joint Genome Institute"/>
            <person name="Lopez S.C."/>
            <person name="Andreopoulos B."/>
            <person name="Pangilinan J."/>
            <person name="Lipzen A."/>
            <person name="Riley R."/>
            <person name="Ahrendt S."/>
            <person name="Ng V."/>
            <person name="Barry K."/>
            <person name="Daum C."/>
            <person name="Grigoriev I.V."/>
            <person name="Hilden K.S."/>
            <person name="Makela M.R."/>
            <person name="de Vries R.P."/>
        </authorList>
    </citation>
    <scope>NUCLEOTIDE SEQUENCE [LARGE SCALE GENOMIC DNA]</scope>
    <source>
        <strain evidence="1 2">CBS 464.89</strain>
    </source>
</reference>
<gene>
    <name evidence="1" type="ORF">BD310DRAFT_981341</name>
</gene>
<evidence type="ECO:0000313" key="2">
    <source>
        <dbReference type="Proteomes" id="UP000292082"/>
    </source>
</evidence>
<evidence type="ECO:0000313" key="1">
    <source>
        <dbReference type="EMBL" id="TBU53127.1"/>
    </source>
</evidence>
<organism evidence="1 2">
    <name type="scientific">Dichomitus squalens</name>
    <dbReference type="NCBI Taxonomy" id="114155"/>
    <lineage>
        <taxon>Eukaryota</taxon>
        <taxon>Fungi</taxon>
        <taxon>Dikarya</taxon>
        <taxon>Basidiomycota</taxon>
        <taxon>Agaricomycotina</taxon>
        <taxon>Agaricomycetes</taxon>
        <taxon>Polyporales</taxon>
        <taxon>Polyporaceae</taxon>
        <taxon>Dichomitus</taxon>
    </lineage>
</organism>
<dbReference type="AlphaFoldDB" id="A0A4Q9PHE5"/>